<organism evidence="3 4">
    <name type="scientific">Coccomyxa viridis</name>
    <dbReference type="NCBI Taxonomy" id="1274662"/>
    <lineage>
        <taxon>Eukaryota</taxon>
        <taxon>Viridiplantae</taxon>
        <taxon>Chlorophyta</taxon>
        <taxon>core chlorophytes</taxon>
        <taxon>Trebouxiophyceae</taxon>
        <taxon>Trebouxiophyceae incertae sedis</taxon>
        <taxon>Coccomyxaceae</taxon>
        <taxon>Coccomyxa</taxon>
    </lineage>
</organism>
<feature type="region of interest" description="Disordered" evidence="1">
    <location>
        <begin position="14"/>
        <end position="33"/>
    </location>
</feature>
<protein>
    <submittedName>
        <fullName evidence="3">G7459 protein</fullName>
    </submittedName>
</protein>
<name>A0ABP1G4H2_9CHLO</name>
<accession>A0ABP1G4H2</accession>
<evidence type="ECO:0000256" key="2">
    <source>
        <dbReference type="SAM" id="Phobius"/>
    </source>
</evidence>
<keyword evidence="2" id="KW-1133">Transmembrane helix</keyword>
<gene>
    <name evidence="3" type="primary">g7459</name>
    <name evidence="3" type="ORF">VP750_LOCUS6386</name>
</gene>
<evidence type="ECO:0000313" key="4">
    <source>
        <dbReference type="Proteomes" id="UP001497392"/>
    </source>
</evidence>
<reference evidence="3 4" key="1">
    <citation type="submission" date="2024-06" db="EMBL/GenBank/DDBJ databases">
        <authorList>
            <person name="Kraege A."/>
            <person name="Thomma B."/>
        </authorList>
    </citation>
    <scope>NUCLEOTIDE SEQUENCE [LARGE SCALE GENOMIC DNA]</scope>
</reference>
<feature type="transmembrane region" description="Helical" evidence="2">
    <location>
        <begin position="149"/>
        <end position="171"/>
    </location>
</feature>
<keyword evidence="2" id="KW-0812">Transmembrane</keyword>
<proteinExistence type="predicted"/>
<feature type="compositionally biased region" description="Polar residues" evidence="1">
    <location>
        <begin position="23"/>
        <end position="32"/>
    </location>
</feature>
<feature type="transmembrane region" description="Helical" evidence="2">
    <location>
        <begin position="126"/>
        <end position="143"/>
    </location>
</feature>
<dbReference type="EMBL" id="CAXHTA020000011">
    <property type="protein sequence ID" value="CAL5224727.1"/>
    <property type="molecule type" value="Genomic_DNA"/>
</dbReference>
<comment type="caution">
    <text evidence="3">The sequence shown here is derived from an EMBL/GenBank/DDBJ whole genome shotgun (WGS) entry which is preliminary data.</text>
</comment>
<evidence type="ECO:0000256" key="1">
    <source>
        <dbReference type="SAM" id="MobiDB-lite"/>
    </source>
</evidence>
<evidence type="ECO:0000313" key="3">
    <source>
        <dbReference type="EMBL" id="CAL5224727.1"/>
    </source>
</evidence>
<keyword evidence="2" id="KW-0472">Membrane</keyword>
<sequence length="201" mass="22063">MVALRAPRQPAKGFPWVEGTRIPQRSPSTRPSTLKAHEVALRNKKGREVLMMDLKRGPGALMSGPGALMSGPALNFSYALLKYPQIADMHGYPVAEAWFKVNNGTDDASLKHLELAIKRWLRKRVGSPRGIVLSFPVVGIEVVSVEARVAGMLMLMVLMLAPGQAMMTMGITSLRGMALLRCQQHLGGTLWQPLAQGQLRW</sequence>
<keyword evidence="4" id="KW-1185">Reference proteome</keyword>
<dbReference type="Proteomes" id="UP001497392">
    <property type="component" value="Unassembled WGS sequence"/>
</dbReference>